<dbReference type="OrthoDB" id="2290040at2759"/>
<feature type="compositionally biased region" description="Low complexity" evidence="1">
    <location>
        <begin position="433"/>
        <end position="446"/>
    </location>
</feature>
<dbReference type="STRING" id="101127.A0A1X2G3U6"/>
<feature type="compositionally biased region" description="Pro residues" evidence="1">
    <location>
        <begin position="370"/>
        <end position="382"/>
    </location>
</feature>
<keyword evidence="2" id="KW-0472">Membrane</keyword>
<evidence type="ECO:0000313" key="5">
    <source>
        <dbReference type="Proteomes" id="UP000242146"/>
    </source>
</evidence>
<accession>A0A1X2G3U6</accession>
<keyword evidence="3" id="KW-0732">Signal</keyword>
<keyword evidence="5" id="KW-1185">Reference proteome</keyword>
<keyword evidence="2" id="KW-1133">Transmembrane helix</keyword>
<comment type="caution">
    <text evidence="4">The sequence shown here is derived from an EMBL/GenBank/DDBJ whole genome shotgun (WGS) entry which is preliminary data.</text>
</comment>
<feature type="region of interest" description="Disordered" evidence="1">
    <location>
        <begin position="360"/>
        <end position="408"/>
    </location>
</feature>
<gene>
    <name evidence="4" type="ORF">DM01DRAFT_1194115</name>
</gene>
<feature type="compositionally biased region" description="Low complexity" evidence="1">
    <location>
        <begin position="272"/>
        <end position="281"/>
    </location>
</feature>
<feature type="compositionally biased region" description="Polar residues" evidence="1">
    <location>
        <begin position="604"/>
        <end position="633"/>
    </location>
</feature>
<feature type="compositionally biased region" description="Polar residues" evidence="1">
    <location>
        <begin position="727"/>
        <end position="744"/>
    </location>
</feature>
<feature type="transmembrane region" description="Helical" evidence="2">
    <location>
        <begin position="29"/>
        <end position="53"/>
    </location>
</feature>
<evidence type="ECO:0000313" key="4">
    <source>
        <dbReference type="EMBL" id="ORX44095.1"/>
    </source>
</evidence>
<sequence>MTLSWIVLLVLSISVLADAAAPGGSTVDIPMWALIAIAVVLALLLFGIAFFFLRRYLRSRRTLNTMDILEKQPTNDSVITAVDTKKPPAQRVDIESRLSSPASITNKKHVYKPSMVDPITLTSSDLFNDKMELNSDDAMQLFERYLQEERQQKSSTFLVGTVQQKMGTLRGTIRSTLRQSIRRQKTTSLQPPPLKHFFDVTSSSRTSMDILASSSLSHSNISHASISTTLQPIPPSPPVPAVTSPTSRPISGATLIPSSHQPSSPVSPPSPSSSYTPNQQPVSRDPSTNEQDESPCAKDPFAYEEPSVPSAAVVVASPDEDPVSVARRVIRSSSRKSKTRSTLVNEQAVLKMFQQEEERYEQMKFQQDPPFLPPVATQPPAAPRRASQDSTSFISNATSLQRRDTSSTRYLTNEVLLKRGQSILDSSQKRKSSVATATSPLSPTSTKQKTLGSNHMFQPEKLETRQHGFIPSIVTDLAATEPSPLTPDPISASKETRAVQDDDGEPASTKYALSDEEFIALQAKMNYNSHSPVSPSPLSTSTPTDLAPSPSSQRLTPPNLSPFLDPNRSPFAPQQPSPTPSSNLGSLILRQERLDNFEGRSMRTESSTGGHSRKSSGSAATMVRISQHSQTWSGRAKGPRSALPYGTGNASPYRDSSDFNGSDEALAYDTPHRISRIHSAADSELGMDDDSHIPSALRRKDLSSNLFYTIRSTRPKHRNGLPFWAQEPSTSTATILSPPSSTKTPAERERDQYLNTLH</sequence>
<feature type="chain" id="PRO_5013118010" evidence="3">
    <location>
        <begin position="20"/>
        <end position="758"/>
    </location>
</feature>
<feature type="signal peptide" evidence="3">
    <location>
        <begin position="1"/>
        <end position="19"/>
    </location>
</feature>
<dbReference type="AlphaFoldDB" id="A0A1X2G3U6"/>
<feature type="region of interest" description="Disordered" evidence="1">
    <location>
        <begin position="527"/>
        <end position="665"/>
    </location>
</feature>
<proteinExistence type="predicted"/>
<feature type="region of interest" description="Disordered" evidence="1">
    <location>
        <begin position="718"/>
        <end position="758"/>
    </location>
</feature>
<feature type="compositionally biased region" description="Basic and acidic residues" evidence="1">
    <location>
        <begin position="590"/>
        <end position="603"/>
    </location>
</feature>
<feature type="compositionally biased region" description="Low complexity" evidence="1">
    <location>
        <begin position="529"/>
        <end position="552"/>
    </location>
</feature>
<organism evidence="4 5">
    <name type="scientific">Hesseltinella vesiculosa</name>
    <dbReference type="NCBI Taxonomy" id="101127"/>
    <lineage>
        <taxon>Eukaryota</taxon>
        <taxon>Fungi</taxon>
        <taxon>Fungi incertae sedis</taxon>
        <taxon>Mucoromycota</taxon>
        <taxon>Mucoromycotina</taxon>
        <taxon>Mucoromycetes</taxon>
        <taxon>Mucorales</taxon>
        <taxon>Cunninghamellaceae</taxon>
        <taxon>Hesseltinella</taxon>
    </lineage>
</organism>
<dbReference type="Proteomes" id="UP000242146">
    <property type="component" value="Unassembled WGS sequence"/>
</dbReference>
<evidence type="ECO:0000256" key="3">
    <source>
        <dbReference type="SAM" id="SignalP"/>
    </source>
</evidence>
<reference evidence="4 5" key="1">
    <citation type="submission" date="2016-07" db="EMBL/GenBank/DDBJ databases">
        <title>Pervasive Adenine N6-methylation of Active Genes in Fungi.</title>
        <authorList>
            <consortium name="DOE Joint Genome Institute"/>
            <person name="Mondo S.J."/>
            <person name="Dannebaum R.O."/>
            <person name="Kuo R.C."/>
            <person name="Labutti K."/>
            <person name="Haridas S."/>
            <person name="Kuo A."/>
            <person name="Salamov A."/>
            <person name="Ahrendt S.R."/>
            <person name="Lipzen A."/>
            <person name="Sullivan W."/>
            <person name="Andreopoulos W.B."/>
            <person name="Clum A."/>
            <person name="Lindquist E."/>
            <person name="Daum C."/>
            <person name="Ramamoorthy G.K."/>
            <person name="Gryganskyi A."/>
            <person name="Culley D."/>
            <person name="Magnuson J.K."/>
            <person name="James T.Y."/>
            <person name="O'Malley M.A."/>
            <person name="Stajich J.E."/>
            <person name="Spatafora J.W."/>
            <person name="Visel A."/>
            <person name="Grigoriev I.V."/>
        </authorList>
    </citation>
    <scope>NUCLEOTIDE SEQUENCE [LARGE SCALE GENOMIC DNA]</scope>
    <source>
        <strain evidence="4 5">NRRL 3301</strain>
    </source>
</reference>
<evidence type="ECO:0000256" key="1">
    <source>
        <dbReference type="SAM" id="MobiDB-lite"/>
    </source>
</evidence>
<dbReference type="EMBL" id="MCGT01000050">
    <property type="protein sequence ID" value="ORX44095.1"/>
    <property type="molecule type" value="Genomic_DNA"/>
</dbReference>
<keyword evidence="2" id="KW-0812">Transmembrane</keyword>
<name>A0A1X2G3U6_9FUNG</name>
<feature type="compositionally biased region" description="Polar residues" evidence="1">
    <location>
        <begin position="388"/>
        <end position="400"/>
    </location>
</feature>
<feature type="compositionally biased region" description="Polar residues" evidence="1">
    <location>
        <begin position="447"/>
        <end position="456"/>
    </location>
</feature>
<feature type="region of interest" description="Disordered" evidence="1">
    <location>
        <begin position="227"/>
        <end position="304"/>
    </location>
</feature>
<protein>
    <submittedName>
        <fullName evidence="4">Uncharacterized protein</fullName>
    </submittedName>
</protein>
<evidence type="ECO:0000256" key="2">
    <source>
        <dbReference type="SAM" id="Phobius"/>
    </source>
</evidence>
<feature type="region of interest" description="Disordered" evidence="1">
    <location>
        <begin position="421"/>
        <end position="513"/>
    </location>
</feature>